<dbReference type="GO" id="GO:0016791">
    <property type="term" value="F:phosphatase activity"/>
    <property type="evidence" value="ECO:0007669"/>
    <property type="project" value="TreeGrafter"/>
</dbReference>
<dbReference type="GO" id="GO:0005737">
    <property type="term" value="C:cytoplasm"/>
    <property type="evidence" value="ECO:0007669"/>
    <property type="project" value="TreeGrafter"/>
</dbReference>
<dbReference type="InterPro" id="IPR013078">
    <property type="entry name" value="His_Pase_superF_clade-1"/>
</dbReference>
<dbReference type="CDD" id="cd07067">
    <property type="entry name" value="HP_PGM_like"/>
    <property type="match status" value="1"/>
</dbReference>
<dbReference type="Gene3D" id="3.40.50.1240">
    <property type="entry name" value="Phosphoglycerate mutase-like"/>
    <property type="match status" value="1"/>
</dbReference>
<dbReference type="InterPro" id="IPR050275">
    <property type="entry name" value="PGM_Phosphatase"/>
</dbReference>
<dbReference type="InterPro" id="IPR001345">
    <property type="entry name" value="PG/BPGM_mutase_AS"/>
</dbReference>
<evidence type="ECO:0000256" key="1">
    <source>
        <dbReference type="ARBA" id="ARBA00023152"/>
    </source>
</evidence>
<proteinExistence type="predicted"/>
<evidence type="ECO:0000256" key="2">
    <source>
        <dbReference type="ARBA" id="ARBA00023235"/>
    </source>
</evidence>
<dbReference type="InterPro" id="IPR029033">
    <property type="entry name" value="His_PPase_superfam"/>
</dbReference>
<name>A0A840QDG4_9PSEU</name>
<accession>A0A840QDG4</accession>
<dbReference type="Pfam" id="PF00300">
    <property type="entry name" value="His_Phos_1"/>
    <property type="match status" value="1"/>
</dbReference>
<keyword evidence="2" id="KW-0413">Isomerase</keyword>
<dbReference type="RefSeq" id="WP_184730811.1">
    <property type="nucleotide sequence ID" value="NZ_JACHIW010000002.1"/>
</dbReference>
<comment type="caution">
    <text evidence="3">The sequence shown here is derived from an EMBL/GenBank/DDBJ whole genome shotgun (WGS) entry which is preliminary data.</text>
</comment>
<keyword evidence="4" id="KW-1185">Reference proteome</keyword>
<dbReference type="PANTHER" id="PTHR48100">
    <property type="entry name" value="BROAD-SPECIFICITY PHOSPHATASE YOR283W-RELATED"/>
    <property type="match status" value="1"/>
</dbReference>
<sequence>MNGRRFVLARHGEAELNLIADDAEMAGFDADSPLTALGVRQAALLAAALPTVVERPTVFASPQLRAAATAAELGMALRVRVTTDARLAEVGAPARFATPMSGRQWEEVLDARMLRPDEEVAPGVESLAAQRHRVRSFLHERCSADGEYVMVSHAETTQALLLVLLGLESCVYSAFRFKVSRTGVFVIDVPRDGPPTLVTANTKAHLGGLV</sequence>
<dbReference type="AlphaFoldDB" id="A0A840QDG4"/>
<gene>
    <name evidence="3" type="ORF">BJ970_006413</name>
</gene>
<organism evidence="3 4">
    <name type="scientific">Saccharopolyspora phatthalungensis</name>
    <dbReference type="NCBI Taxonomy" id="664693"/>
    <lineage>
        <taxon>Bacteria</taxon>
        <taxon>Bacillati</taxon>
        <taxon>Actinomycetota</taxon>
        <taxon>Actinomycetes</taxon>
        <taxon>Pseudonocardiales</taxon>
        <taxon>Pseudonocardiaceae</taxon>
        <taxon>Saccharopolyspora</taxon>
    </lineage>
</organism>
<dbReference type="EMBL" id="JACHIW010000002">
    <property type="protein sequence ID" value="MBB5158814.1"/>
    <property type="molecule type" value="Genomic_DNA"/>
</dbReference>
<evidence type="ECO:0000313" key="3">
    <source>
        <dbReference type="EMBL" id="MBB5158814.1"/>
    </source>
</evidence>
<protein>
    <submittedName>
        <fullName evidence="3">Broad specificity phosphatase PhoE</fullName>
    </submittedName>
</protein>
<dbReference type="SMART" id="SM00855">
    <property type="entry name" value="PGAM"/>
    <property type="match status" value="1"/>
</dbReference>
<dbReference type="PANTHER" id="PTHR48100:SF1">
    <property type="entry name" value="HISTIDINE PHOSPHATASE FAMILY PROTEIN-RELATED"/>
    <property type="match status" value="1"/>
</dbReference>
<dbReference type="SUPFAM" id="SSF53254">
    <property type="entry name" value="Phosphoglycerate mutase-like"/>
    <property type="match status" value="1"/>
</dbReference>
<dbReference type="PROSITE" id="PS00175">
    <property type="entry name" value="PG_MUTASE"/>
    <property type="match status" value="1"/>
</dbReference>
<keyword evidence="1" id="KW-0324">Glycolysis</keyword>
<reference evidence="3 4" key="1">
    <citation type="submission" date="2020-08" db="EMBL/GenBank/DDBJ databases">
        <title>Sequencing the genomes of 1000 actinobacteria strains.</title>
        <authorList>
            <person name="Klenk H.-P."/>
        </authorList>
    </citation>
    <scope>NUCLEOTIDE SEQUENCE [LARGE SCALE GENOMIC DNA]</scope>
    <source>
        <strain evidence="3 4">DSM 45584</strain>
    </source>
</reference>
<dbReference type="Proteomes" id="UP000584374">
    <property type="component" value="Unassembled WGS sequence"/>
</dbReference>
<evidence type="ECO:0000313" key="4">
    <source>
        <dbReference type="Proteomes" id="UP000584374"/>
    </source>
</evidence>